<dbReference type="EMBL" id="VANS01000003">
    <property type="protein sequence ID" value="TMM51747.1"/>
    <property type="molecule type" value="Genomic_DNA"/>
</dbReference>
<dbReference type="Gene3D" id="3.40.50.10610">
    <property type="entry name" value="ABC-type transport auxiliary lipoprotein component"/>
    <property type="match status" value="1"/>
</dbReference>
<evidence type="ECO:0000259" key="2">
    <source>
        <dbReference type="Pfam" id="PF03886"/>
    </source>
</evidence>
<keyword evidence="4" id="KW-1185">Reference proteome</keyword>
<evidence type="ECO:0000313" key="4">
    <source>
        <dbReference type="Proteomes" id="UP000309550"/>
    </source>
</evidence>
<accession>A0A5S3PD14</accession>
<dbReference type="SUPFAM" id="SSF159594">
    <property type="entry name" value="XCC0632-like"/>
    <property type="match status" value="1"/>
</dbReference>
<sequence length="205" mass="21252">MRSLHLTRRAALAGALSALGGCGAVSALNTAARPLDTYDLAPAPGATNGRRTGRTVLVARPEATAAIATDRIMVKPDAVSVTYLPDARWSDELPLVLQSLLVRSISGTGRVGYVGRSDGGPVPDSALLVRIDAFQVNAGADDALVAEVNMTLTVVNDRDQRVVATRGFSQSVPAAGDDPASIVAAFQAVLNALLPAISDWVVQRV</sequence>
<comment type="caution">
    <text evidence="3">The sequence shown here is derived from an EMBL/GenBank/DDBJ whole genome shotgun (WGS) entry which is preliminary data.</text>
</comment>
<reference evidence="3 4" key="1">
    <citation type="submission" date="2019-05" db="EMBL/GenBank/DDBJ databases">
        <title>Sulfitobacter sabulilitoris sp. nov., isolated from a marine sand.</title>
        <authorList>
            <person name="Yoon J.-H."/>
        </authorList>
    </citation>
    <scope>NUCLEOTIDE SEQUENCE [LARGE SCALE GENOMIC DNA]</scope>
    <source>
        <strain evidence="3 4">HSMS-29</strain>
    </source>
</reference>
<proteinExistence type="predicted"/>
<keyword evidence="1" id="KW-0732">Signal</keyword>
<name>A0A5S3PD14_9RHOB</name>
<protein>
    <recommendedName>
        <fullName evidence="2">ABC-type transport auxiliary lipoprotein component domain-containing protein</fullName>
    </recommendedName>
</protein>
<dbReference type="PROSITE" id="PS51318">
    <property type="entry name" value="TAT"/>
    <property type="match status" value="1"/>
</dbReference>
<dbReference type="PROSITE" id="PS51257">
    <property type="entry name" value="PROKAR_LIPOPROTEIN"/>
    <property type="match status" value="1"/>
</dbReference>
<feature type="domain" description="ABC-type transport auxiliary lipoprotein component" evidence="2">
    <location>
        <begin position="38"/>
        <end position="197"/>
    </location>
</feature>
<dbReference type="OrthoDB" id="9808689at2"/>
<dbReference type="InterPro" id="IPR005586">
    <property type="entry name" value="ABC_trans_aux"/>
</dbReference>
<dbReference type="InterPro" id="IPR006311">
    <property type="entry name" value="TAT_signal"/>
</dbReference>
<dbReference type="RefSeq" id="WP_138662820.1">
    <property type="nucleotide sequence ID" value="NZ_VANS01000003.1"/>
</dbReference>
<dbReference type="Pfam" id="PF03886">
    <property type="entry name" value="ABC_trans_aux"/>
    <property type="match status" value="1"/>
</dbReference>
<evidence type="ECO:0000256" key="1">
    <source>
        <dbReference type="SAM" id="SignalP"/>
    </source>
</evidence>
<feature type="signal peptide" evidence="1">
    <location>
        <begin position="1"/>
        <end position="27"/>
    </location>
</feature>
<evidence type="ECO:0000313" key="3">
    <source>
        <dbReference type="EMBL" id="TMM51747.1"/>
    </source>
</evidence>
<feature type="chain" id="PRO_5024337353" description="ABC-type transport auxiliary lipoprotein component domain-containing protein" evidence="1">
    <location>
        <begin position="28"/>
        <end position="205"/>
    </location>
</feature>
<dbReference type="Proteomes" id="UP000309550">
    <property type="component" value="Unassembled WGS sequence"/>
</dbReference>
<dbReference type="AlphaFoldDB" id="A0A5S3PD14"/>
<organism evidence="3 4">
    <name type="scientific">Sulfitobacter sabulilitoris</name>
    <dbReference type="NCBI Taxonomy" id="2562655"/>
    <lineage>
        <taxon>Bacteria</taxon>
        <taxon>Pseudomonadati</taxon>
        <taxon>Pseudomonadota</taxon>
        <taxon>Alphaproteobacteria</taxon>
        <taxon>Rhodobacterales</taxon>
        <taxon>Roseobacteraceae</taxon>
        <taxon>Sulfitobacter</taxon>
    </lineage>
</organism>
<gene>
    <name evidence="3" type="ORF">FDT80_13430</name>
</gene>